<evidence type="ECO:0000313" key="4">
    <source>
        <dbReference type="Proteomes" id="UP001151699"/>
    </source>
</evidence>
<evidence type="ECO:0000259" key="2">
    <source>
        <dbReference type="Pfam" id="PF00294"/>
    </source>
</evidence>
<protein>
    <submittedName>
        <fullName evidence="3">Pseudouridine kinase</fullName>
    </submittedName>
</protein>
<dbReference type="GO" id="GO:0016301">
    <property type="term" value="F:kinase activity"/>
    <property type="evidence" value="ECO:0007669"/>
    <property type="project" value="UniProtKB-KW"/>
</dbReference>
<organism evidence="3 4">
    <name type="scientific">Pseudolycoriella hygida</name>
    <dbReference type="NCBI Taxonomy" id="35572"/>
    <lineage>
        <taxon>Eukaryota</taxon>
        <taxon>Metazoa</taxon>
        <taxon>Ecdysozoa</taxon>
        <taxon>Arthropoda</taxon>
        <taxon>Hexapoda</taxon>
        <taxon>Insecta</taxon>
        <taxon>Pterygota</taxon>
        <taxon>Neoptera</taxon>
        <taxon>Endopterygota</taxon>
        <taxon>Diptera</taxon>
        <taxon>Nematocera</taxon>
        <taxon>Sciaroidea</taxon>
        <taxon>Sciaridae</taxon>
        <taxon>Pseudolycoriella</taxon>
    </lineage>
</organism>
<dbReference type="EMBL" id="WJQU01004134">
    <property type="protein sequence ID" value="KAJ6619002.1"/>
    <property type="molecule type" value="Genomic_DNA"/>
</dbReference>
<gene>
    <name evidence="3" type="primary">psuK</name>
    <name evidence="3" type="ORF">Bhyg_17262</name>
</gene>
<dbReference type="GO" id="GO:0046872">
    <property type="term" value="F:metal ion binding"/>
    <property type="evidence" value="ECO:0007669"/>
    <property type="project" value="UniProtKB-KW"/>
</dbReference>
<dbReference type="GO" id="GO:0005737">
    <property type="term" value="C:cytoplasm"/>
    <property type="evidence" value="ECO:0007669"/>
    <property type="project" value="TreeGrafter"/>
</dbReference>
<dbReference type="InterPro" id="IPR011611">
    <property type="entry name" value="PfkB_dom"/>
</dbReference>
<feature type="domain" description="Carbohydrate kinase PfkB" evidence="2">
    <location>
        <begin position="9"/>
        <end position="131"/>
    </location>
</feature>
<keyword evidence="1" id="KW-0479">Metal-binding</keyword>
<dbReference type="AlphaFoldDB" id="A0A9Q0MKW9"/>
<dbReference type="Pfam" id="PF00294">
    <property type="entry name" value="PfkB"/>
    <property type="match status" value="1"/>
</dbReference>
<dbReference type="GO" id="GO:0006796">
    <property type="term" value="P:phosphate-containing compound metabolic process"/>
    <property type="evidence" value="ECO:0007669"/>
    <property type="project" value="UniProtKB-ARBA"/>
</dbReference>
<evidence type="ECO:0000256" key="1">
    <source>
        <dbReference type="ARBA" id="ARBA00022723"/>
    </source>
</evidence>
<keyword evidence="3" id="KW-0418">Kinase</keyword>
<dbReference type="OrthoDB" id="198885at2759"/>
<sequence>MLLNGATYQSNLQILGGGVGRNIAEGISKFDKNVHFISVVGNDENGSYLKRLLRKECRLSLITNQNECTGSYVLILDGKGDCKLIFGNTDINNSITPELIIKNEKFIKNAPVVVFDANITRDSMATILDLCRKYNIP</sequence>
<dbReference type="GO" id="GO:0016798">
    <property type="term" value="F:hydrolase activity, acting on glycosyl bonds"/>
    <property type="evidence" value="ECO:0007669"/>
    <property type="project" value="TreeGrafter"/>
</dbReference>
<dbReference type="InterPro" id="IPR029056">
    <property type="entry name" value="Ribokinase-like"/>
</dbReference>
<reference evidence="3" key="1">
    <citation type="submission" date="2022-07" db="EMBL/GenBank/DDBJ databases">
        <authorList>
            <person name="Trinca V."/>
            <person name="Uliana J.V.C."/>
            <person name="Torres T.T."/>
            <person name="Ward R.J."/>
            <person name="Monesi N."/>
        </authorList>
    </citation>
    <scope>NUCLEOTIDE SEQUENCE</scope>
    <source>
        <strain evidence="3">HSMRA1968</strain>
        <tissue evidence="3">Whole embryos</tissue>
    </source>
</reference>
<dbReference type="GO" id="GO:0004730">
    <property type="term" value="F:pseudouridylate synthase activity"/>
    <property type="evidence" value="ECO:0007669"/>
    <property type="project" value="TreeGrafter"/>
</dbReference>
<accession>A0A9Q0MKW9</accession>
<dbReference type="SUPFAM" id="SSF53613">
    <property type="entry name" value="Ribokinase-like"/>
    <property type="match status" value="1"/>
</dbReference>
<keyword evidence="4" id="KW-1185">Reference proteome</keyword>
<proteinExistence type="predicted"/>
<name>A0A9Q0MKW9_9DIPT</name>
<dbReference type="PANTHER" id="PTHR42909:SF1">
    <property type="entry name" value="CARBOHYDRATE KINASE PFKB DOMAIN-CONTAINING PROTEIN"/>
    <property type="match status" value="1"/>
</dbReference>
<evidence type="ECO:0000313" key="3">
    <source>
        <dbReference type="EMBL" id="KAJ6619002.1"/>
    </source>
</evidence>
<dbReference type="PANTHER" id="PTHR42909">
    <property type="entry name" value="ZGC:136858"/>
    <property type="match status" value="1"/>
</dbReference>
<keyword evidence="3" id="KW-0808">Transferase</keyword>
<comment type="caution">
    <text evidence="3">The sequence shown here is derived from an EMBL/GenBank/DDBJ whole genome shotgun (WGS) entry which is preliminary data.</text>
</comment>
<dbReference type="Proteomes" id="UP001151699">
    <property type="component" value="Unassembled WGS sequence"/>
</dbReference>
<feature type="non-terminal residue" evidence="3">
    <location>
        <position position="137"/>
    </location>
</feature>
<dbReference type="Gene3D" id="3.40.1190.20">
    <property type="match status" value="1"/>
</dbReference>